<name>A0AAE0Y165_9GAST</name>
<evidence type="ECO:0000313" key="3">
    <source>
        <dbReference type="Proteomes" id="UP001283361"/>
    </source>
</evidence>
<organism evidence="2 3">
    <name type="scientific">Elysia crispata</name>
    <name type="common">lettuce slug</name>
    <dbReference type="NCBI Taxonomy" id="231223"/>
    <lineage>
        <taxon>Eukaryota</taxon>
        <taxon>Metazoa</taxon>
        <taxon>Spiralia</taxon>
        <taxon>Lophotrochozoa</taxon>
        <taxon>Mollusca</taxon>
        <taxon>Gastropoda</taxon>
        <taxon>Heterobranchia</taxon>
        <taxon>Euthyneura</taxon>
        <taxon>Panpulmonata</taxon>
        <taxon>Sacoglossa</taxon>
        <taxon>Placobranchoidea</taxon>
        <taxon>Plakobranchidae</taxon>
        <taxon>Elysia</taxon>
    </lineage>
</organism>
<evidence type="ECO:0000313" key="2">
    <source>
        <dbReference type="EMBL" id="KAK3728865.1"/>
    </source>
</evidence>
<dbReference type="AlphaFoldDB" id="A0AAE0Y165"/>
<comment type="caution">
    <text evidence="2">The sequence shown here is derived from an EMBL/GenBank/DDBJ whole genome shotgun (WGS) entry which is preliminary data.</text>
</comment>
<proteinExistence type="predicted"/>
<reference evidence="2" key="1">
    <citation type="journal article" date="2023" name="G3 (Bethesda)">
        <title>A reference genome for the long-term kleptoplast-retaining sea slug Elysia crispata morphotype clarki.</title>
        <authorList>
            <person name="Eastman K.E."/>
            <person name="Pendleton A.L."/>
            <person name="Shaikh M.A."/>
            <person name="Suttiyut T."/>
            <person name="Ogas R."/>
            <person name="Tomko P."/>
            <person name="Gavelis G."/>
            <person name="Widhalm J.R."/>
            <person name="Wisecaver J.H."/>
        </authorList>
    </citation>
    <scope>NUCLEOTIDE SEQUENCE</scope>
    <source>
        <strain evidence="2">ECLA1</strain>
    </source>
</reference>
<dbReference type="Proteomes" id="UP001283361">
    <property type="component" value="Unassembled WGS sequence"/>
</dbReference>
<accession>A0AAE0Y165</accession>
<dbReference type="EMBL" id="JAWDGP010007171">
    <property type="protein sequence ID" value="KAK3728865.1"/>
    <property type="molecule type" value="Genomic_DNA"/>
</dbReference>
<evidence type="ECO:0000256" key="1">
    <source>
        <dbReference type="SAM" id="MobiDB-lite"/>
    </source>
</evidence>
<feature type="region of interest" description="Disordered" evidence="1">
    <location>
        <begin position="13"/>
        <end position="35"/>
    </location>
</feature>
<sequence length="139" mass="15734">MIGNPEIKPIFTIGLPGEDMDRSPDHSPSSLPEKSILKTSLKSVMSDSGSRNGSLINGRFRAPVRRHLSKQVSINESLFDAKDLELPGTRLKRQDFRLSLPQMSKMMLKVSIGAHDYWEAILKSRGFWLERIEVTQKNL</sequence>
<gene>
    <name evidence="2" type="ORF">RRG08_014282</name>
</gene>
<feature type="compositionally biased region" description="Polar residues" evidence="1">
    <location>
        <begin position="26"/>
        <end position="35"/>
    </location>
</feature>
<keyword evidence="3" id="KW-1185">Reference proteome</keyword>
<protein>
    <submittedName>
        <fullName evidence="2">Uncharacterized protein</fullName>
    </submittedName>
</protein>